<name>A0A1Y1YGF2_9FUNG</name>
<evidence type="ECO:0000259" key="3">
    <source>
        <dbReference type="PROSITE" id="PS51462"/>
    </source>
</evidence>
<dbReference type="InterPro" id="IPR000086">
    <property type="entry name" value="NUDIX_hydrolase_dom"/>
</dbReference>
<accession>A0A1Y1YGF2</accession>
<feature type="transmembrane region" description="Helical" evidence="2">
    <location>
        <begin position="308"/>
        <end position="332"/>
    </location>
</feature>
<dbReference type="AlphaFoldDB" id="A0A1Y1YGF2"/>
<dbReference type="STRING" id="1314790.A0A1Y1YGF2"/>
<evidence type="ECO:0000256" key="1">
    <source>
        <dbReference type="ARBA" id="ARBA00022801"/>
    </source>
</evidence>
<dbReference type="InterPro" id="IPR020084">
    <property type="entry name" value="NUDIX_hydrolase_CS"/>
</dbReference>
<dbReference type="PANTHER" id="PTHR12992">
    <property type="entry name" value="NUDIX HYDROLASE"/>
    <property type="match status" value="1"/>
</dbReference>
<dbReference type="SUPFAM" id="SSF55811">
    <property type="entry name" value="Nudix"/>
    <property type="match status" value="1"/>
</dbReference>
<dbReference type="InterPro" id="IPR045121">
    <property type="entry name" value="CoAse"/>
</dbReference>
<dbReference type="PANTHER" id="PTHR12992:SF44">
    <property type="entry name" value="NUDIX HYDROLASE DOMAIN-CONTAINING PROTEIN"/>
    <property type="match status" value="1"/>
</dbReference>
<keyword evidence="1" id="KW-0378">Hydrolase</keyword>
<dbReference type="Pfam" id="PF00293">
    <property type="entry name" value="NUDIX"/>
    <property type="match status" value="1"/>
</dbReference>
<evidence type="ECO:0000313" key="5">
    <source>
        <dbReference type="Proteomes" id="UP000193498"/>
    </source>
</evidence>
<proteinExistence type="predicted"/>
<dbReference type="PROSITE" id="PS51462">
    <property type="entry name" value="NUDIX"/>
    <property type="match status" value="1"/>
</dbReference>
<organism evidence="4 5">
    <name type="scientific">Basidiobolus meristosporus CBS 931.73</name>
    <dbReference type="NCBI Taxonomy" id="1314790"/>
    <lineage>
        <taxon>Eukaryota</taxon>
        <taxon>Fungi</taxon>
        <taxon>Fungi incertae sedis</taxon>
        <taxon>Zoopagomycota</taxon>
        <taxon>Entomophthoromycotina</taxon>
        <taxon>Basidiobolomycetes</taxon>
        <taxon>Basidiobolales</taxon>
        <taxon>Basidiobolaceae</taxon>
        <taxon>Basidiobolus</taxon>
    </lineage>
</organism>
<evidence type="ECO:0000313" key="4">
    <source>
        <dbReference type="EMBL" id="ORX97120.1"/>
    </source>
</evidence>
<dbReference type="GO" id="GO:0010945">
    <property type="term" value="F:coenzyme A diphosphatase activity"/>
    <property type="evidence" value="ECO:0007669"/>
    <property type="project" value="InterPro"/>
</dbReference>
<keyword evidence="2" id="KW-0472">Membrane</keyword>
<gene>
    <name evidence="4" type="ORF">K493DRAFT_407033</name>
</gene>
<protein>
    <recommendedName>
        <fullName evidence="3">Nudix hydrolase domain-containing protein</fullName>
    </recommendedName>
</protein>
<keyword evidence="5" id="KW-1185">Reference proteome</keyword>
<sequence>MSDRLLNLVENLKNLPGFKISSKPHIRRAAVAIILRVKPSEEEPYQTTGIGLENDLESFLKTDWVRRGTLEILYIQRASRSGDRWSGQIAFPGGKNEKNEEDTETAVRETLEEIDLDLSSPAFTHLGSLDDQKITGRGGHELLMILSAQVYLQLSKVTPEVKLQESEVAEVRWIPVPYLLEHLTTRKRELIHINVATGLSRGAPKWIQDRVRFLFGNFQFPGIRLPQFPSKATLWGITFRTTSELLDMIWDSKGNVMPSLNETPVTFNHFDMNWVFQLLMSAKFQRVRKPWVNKPSELDDKYKMALKWTIYTGLVLRIIFAMGTVSAFRCLLKL</sequence>
<dbReference type="Proteomes" id="UP000193498">
    <property type="component" value="Unassembled WGS sequence"/>
</dbReference>
<dbReference type="InParanoid" id="A0A1Y1YGF2"/>
<keyword evidence="2" id="KW-0812">Transmembrane</keyword>
<dbReference type="InterPro" id="IPR015797">
    <property type="entry name" value="NUDIX_hydrolase-like_dom_sf"/>
</dbReference>
<dbReference type="EMBL" id="MCFE01000139">
    <property type="protein sequence ID" value="ORX97120.1"/>
    <property type="molecule type" value="Genomic_DNA"/>
</dbReference>
<dbReference type="CDD" id="cd03426">
    <property type="entry name" value="NUDIX_CoAse_Nudt7"/>
    <property type="match status" value="1"/>
</dbReference>
<comment type="caution">
    <text evidence="4">The sequence shown here is derived from an EMBL/GenBank/DDBJ whole genome shotgun (WGS) entry which is preliminary data.</text>
</comment>
<feature type="domain" description="Nudix hydrolase" evidence="3">
    <location>
        <begin position="26"/>
        <end position="196"/>
    </location>
</feature>
<reference evidence="4 5" key="1">
    <citation type="submission" date="2016-07" db="EMBL/GenBank/DDBJ databases">
        <title>Pervasive Adenine N6-methylation of Active Genes in Fungi.</title>
        <authorList>
            <consortium name="DOE Joint Genome Institute"/>
            <person name="Mondo S.J."/>
            <person name="Dannebaum R.O."/>
            <person name="Kuo R.C."/>
            <person name="Labutti K."/>
            <person name="Haridas S."/>
            <person name="Kuo A."/>
            <person name="Salamov A."/>
            <person name="Ahrendt S.R."/>
            <person name="Lipzen A."/>
            <person name="Sullivan W."/>
            <person name="Andreopoulos W.B."/>
            <person name="Clum A."/>
            <person name="Lindquist E."/>
            <person name="Daum C."/>
            <person name="Ramamoorthy G.K."/>
            <person name="Gryganskyi A."/>
            <person name="Culley D."/>
            <person name="Magnuson J.K."/>
            <person name="James T.Y."/>
            <person name="O'Malley M.A."/>
            <person name="Stajich J.E."/>
            <person name="Spatafora J.W."/>
            <person name="Visel A."/>
            <person name="Grigoriev I.V."/>
        </authorList>
    </citation>
    <scope>NUCLEOTIDE SEQUENCE [LARGE SCALE GENOMIC DNA]</scope>
    <source>
        <strain evidence="4 5">CBS 931.73</strain>
    </source>
</reference>
<dbReference type="OrthoDB" id="77989at2759"/>
<dbReference type="PROSITE" id="PS00893">
    <property type="entry name" value="NUDIX_BOX"/>
    <property type="match status" value="1"/>
</dbReference>
<dbReference type="Gene3D" id="3.90.79.10">
    <property type="entry name" value="Nucleoside Triphosphate Pyrophosphohydrolase"/>
    <property type="match status" value="1"/>
</dbReference>
<evidence type="ECO:0000256" key="2">
    <source>
        <dbReference type="SAM" id="Phobius"/>
    </source>
</evidence>
<keyword evidence="2" id="KW-1133">Transmembrane helix</keyword>